<evidence type="ECO:0000313" key="8">
    <source>
        <dbReference type="EMBL" id="MXR19945.1"/>
    </source>
</evidence>
<dbReference type="EMBL" id="WUUU01000021">
    <property type="protein sequence ID" value="MXR19945.1"/>
    <property type="molecule type" value="Genomic_DNA"/>
</dbReference>
<feature type="transmembrane region" description="Helical" evidence="7">
    <location>
        <begin position="23"/>
        <end position="43"/>
    </location>
</feature>
<evidence type="ECO:0000256" key="4">
    <source>
        <dbReference type="ARBA" id="ARBA00022692"/>
    </source>
</evidence>
<dbReference type="InterPro" id="IPR005614">
    <property type="entry name" value="NrfD-like"/>
</dbReference>
<dbReference type="RefSeq" id="WP_325063960.1">
    <property type="nucleotide sequence ID" value="NZ_WUUU01000021.1"/>
</dbReference>
<keyword evidence="9" id="KW-1185">Reference proteome</keyword>
<comment type="caution">
    <text evidence="8">The sequence shown here is derived from an EMBL/GenBank/DDBJ whole genome shotgun (WGS) entry which is preliminary data.</text>
</comment>
<dbReference type="GO" id="GO:0005886">
    <property type="term" value="C:plasma membrane"/>
    <property type="evidence" value="ECO:0007669"/>
    <property type="project" value="UniProtKB-SubCell"/>
</dbReference>
<dbReference type="Proteomes" id="UP000471521">
    <property type="component" value="Unassembled WGS sequence"/>
</dbReference>
<keyword evidence="3" id="KW-1003">Cell membrane</keyword>
<evidence type="ECO:0000256" key="6">
    <source>
        <dbReference type="ARBA" id="ARBA00023136"/>
    </source>
</evidence>
<accession>A0A6B0SDX6</accession>
<feature type="transmembrane region" description="Helical" evidence="7">
    <location>
        <begin position="324"/>
        <end position="346"/>
    </location>
</feature>
<name>A0A6B0SDX6_9EURY</name>
<evidence type="ECO:0000256" key="2">
    <source>
        <dbReference type="ARBA" id="ARBA00008929"/>
    </source>
</evidence>
<feature type="transmembrane region" description="Helical" evidence="7">
    <location>
        <begin position="144"/>
        <end position="167"/>
    </location>
</feature>
<feature type="transmembrane region" description="Helical" evidence="7">
    <location>
        <begin position="207"/>
        <end position="229"/>
    </location>
</feature>
<dbReference type="AlphaFoldDB" id="A0A6B0SDX6"/>
<feature type="transmembrane region" description="Helical" evidence="7">
    <location>
        <begin position="66"/>
        <end position="93"/>
    </location>
</feature>
<keyword evidence="6 7" id="KW-0472">Membrane</keyword>
<feature type="transmembrane region" description="Helical" evidence="7">
    <location>
        <begin position="105"/>
        <end position="124"/>
    </location>
</feature>
<feature type="transmembrane region" description="Helical" evidence="7">
    <location>
        <begin position="396"/>
        <end position="420"/>
    </location>
</feature>
<feature type="transmembrane region" description="Helical" evidence="7">
    <location>
        <begin position="358"/>
        <end position="376"/>
    </location>
</feature>
<organism evidence="8 9">
    <name type="scientific">Halobacterium bonnevillei</name>
    <dbReference type="NCBI Taxonomy" id="2692200"/>
    <lineage>
        <taxon>Archaea</taxon>
        <taxon>Methanobacteriati</taxon>
        <taxon>Methanobacteriota</taxon>
        <taxon>Stenosarchaea group</taxon>
        <taxon>Halobacteria</taxon>
        <taxon>Halobacteriales</taxon>
        <taxon>Halobacteriaceae</taxon>
        <taxon>Halobacterium</taxon>
    </lineage>
</organism>
<proteinExistence type="inferred from homology"/>
<feature type="transmembrane region" description="Helical" evidence="7">
    <location>
        <begin position="289"/>
        <end position="312"/>
    </location>
</feature>
<evidence type="ECO:0000256" key="3">
    <source>
        <dbReference type="ARBA" id="ARBA00022475"/>
    </source>
</evidence>
<feature type="transmembrane region" description="Helical" evidence="7">
    <location>
        <begin position="249"/>
        <end position="268"/>
    </location>
</feature>
<sequence>MSVDVTGVDRETLVRPIQSRSKYFLVALVAALAGIGVWLYFYVQQLQHGLIVTHLADWGSGGGVPWGLYIGAFIWWVGIAHGGIILSAAVRLLGMDTYQPVARMAELLTIAALTCAGIYILIHVGRPDRLVTSVLPAWPWRVHWSPLVWDVTVITAYFVLTATYLLLTIRYDIHRLRDRLPDRLEPLYKALMIGYSETEDKVVERMVWWLAFAIIIMAPLLLHGGVIPWLFALLPSMAGWAGGVQGPSFLSIALTSAVSGIIIIAAAFRYAYGWAELIPKPVFYGLSKWLGFFGLLFLWLQLQQVITGIFAAPTTLQHATEVKIATPIYWVAIGLVIAAEAYIFAAALKSSLFTIPRIVAVSVLVLVGTLVEKTLFVVEGLQHAHFQLYDGVPGVYVPSAVELSSVLGTVGIVVLFFLVVSKVIPVVELHAIEDDHEEVRD</sequence>
<dbReference type="PANTHER" id="PTHR43044:SF2">
    <property type="entry name" value="POLYSULPHIDE REDUCTASE NRFD"/>
    <property type="match status" value="1"/>
</dbReference>
<reference evidence="8 9" key="1">
    <citation type="submission" date="2019-12" db="EMBL/GenBank/DDBJ databases">
        <title>Isolation and characterization of three novel carbon monoxide-oxidizing members of Halobacteria from salione crusts and soils.</title>
        <authorList>
            <person name="Myers M.R."/>
            <person name="King G.M."/>
        </authorList>
    </citation>
    <scope>NUCLEOTIDE SEQUENCE [LARGE SCALE GENOMIC DNA]</scope>
    <source>
        <strain evidence="8 9">PCN9</strain>
    </source>
</reference>
<keyword evidence="5 7" id="KW-1133">Transmembrane helix</keyword>
<evidence type="ECO:0000256" key="5">
    <source>
        <dbReference type="ARBA" id="ARBA00022989"/>
    </source>
</evidence>
<evidence type="ECO:0000256" key="7">
    <source>
        <dbReference type="SAM" id="Phobius"/>
    </source>
</evidence>
<keyword evidence="4 7" id="KW-0812">Transmembrane</keyword>
<comment type="subcellular location">
    <subcellularLocation>
        <location evidence="1">Cell membrane</location>
        <topology evidence="1">Multi-pass membrane protein</topology>
    </subcellularLocation>
</comment>
<comment type="similarity">
    <text evidence="2">Belongs to the NrfD family.</text>
</comment>
<dbReference type="Pfam" id="PF03916">
    <property type="entry name" value="NrfD"/>
    <property type="match status" value="1"/>
</dbReference>
<evidence type="ECO:0000313" key="9">
    <source>
        <dbReference type="Proteomes" id="UP000471521"/>
    </source>
</evidence>
<dbReference type="PANTHER" id="PTHR43044">
    <property type="match status" value="1"/>
</dbReference>
<protein>
    <submittedName>
        <fullName evidence="8">Dehydrogenase</fullName>
    </submittedName>
</protein>
<gene>
    <name evidence="8" type="ORF">GRX66_04780</name>
</gene>
<evidence type="ECO:0000256" key="1">
    <source>
        <dbReference type="ARBA" id="ARBA00004651"/>
    </source>
</evidence>